<gene>
    <name evidence="3" type="ORF">FB381_4430</name>
</gene>
<evidence type="ECO:0000313" key="3">
    <source>
        <dbReference type="EMBL" id="TQL70495.1"/>
    </source>
</evidence>
<dbReference type="AlphaFoldDB" id="A0A543AD36"/>
<evidence type="ECO:0000259" key="2">
    <source>
        <dbReference type="Pfam" id="PF11887"/>
    </source>
</evidence>
<dbReference type="EMBL" id="VFOV01000001">
    <property type="protein sequence ID" value="TQL70495.1"/>
    <property type="molecule type" value="Genomic_DNA"/>
</dbReference>
<proteinExistence type="predicted"/>
<sequence>MNKIIVPIIIGALIVAVGSWALVRDTGEKTLVAHFPRTVSLYEGSDLRVLGVPVGKVTEVKPNGTDVKVTMEYENDVDLPSNAKAVVISPSIVGDRYVQVTPAYDGGKKLSDGAVLSTAKTSVPVELDQIYSSVDDLVVAIGPDGANKNGALTDLLQQTAKNLGGQGEKINSTIGDLGKLTKTLDNRDEQFFNSAEQLEGFIGTLAENDQTVRDFAQALSEVSSMLEGERHELAASMKNLSEALTKVTQFVRDNKSILREDIKSLNRIGKVLVRQRKALDESLHTAPLALNNLGLAYNPETGTLDTNANITMVLDEILQNPASFLCSLVDQATNGSSAKTCSEIRQLPGLNRSAAIGLGTGSSYGVPYDMSLGGLVEVKE</sequence>
<feature type="domain" description="Mce/MlaD" evidence="1">
    <location>
        <begin position="29"/>
        <end position="102"/>
    </location>
</feature>
<dbReference type="OrthoDB" id="4516955at2"/>
<protein>
    <submittedName>
        <fullName evidence="3">Virulence factor Mce-like protein</fullName>
    </submittedName>
</protein>
<dbReference type="NCBIfam" id="TIGR00996">
    <property type="entry name" value="Mtu_fam_mce"/>
    <property type="match status" value="1"/>
</dbReference>
<accession>A0A543AD36</accession>
<dbReference type="Pfam" id="PF11887">
    <property type="entry name" value="Mce4_CUP1"/>
    <property type="match status" value="1"/>
</dbReference>
<dbReference type="InterPro" id="IPR003399">
    <property type="entry name" value="Mce/MlaD"/>
</dbReference>
<organism evidence="3 4">
    <name type="scientific">Nocardioides albertanoniae</name>
    <dbReference type="NCBI Taxonomy" id="1175486"/>
    <lineage>
        <taxon>Bacteria</taxon>
        <taxon>Bacillati</taxon>
        <taxon>Actinomycetota</taxon>
        <taxon>Actinomycetes</taxon>
        <taxon>Propionibacteriales</taxon>
        <taxon>Nocardioidaceae</taxon>
        <taxon>Nocardioides</taxon>
    </lineage>
</organism>
<dbReference type="GO" id="GO:0005576">
    <property type="term" value="C:extracellular region"/>
    <property type="evidence" value="ECO:0007669"/>
    <property type="project" value="TreeGrafter"/>
</dbReference>
<dbReference type="InterPro" id="IPR005693">
    <property type="entry name" value="Mce"/>
</dbReference>
<dbReference type="Pfam" id="PF02470">
    <property type="entry name" value="MlaD"/>
    <property type="match status" value="1"/>
</dbReference>
<dbReference type="PANTHER" id="PTHR33371">
    <property type="entry name" value="INTERMEMBRANE PHOSPHOLIPID TRANSPORT SYSTEM BINDING PROTEIN MLAD-RELATED"/>
    <property type="match status" value="1"/>
</dbReference>
<reference evidence="3 4" key="1">
    <citation type="submission" date="2019-06" db="EMBL/GenBank/DDBJ databases">
        <title>Sequencing the genomes of 1000 actinobacteria strains.</title>
        <authorList>
            <person name="Klenk H.-P."/>
        </authorList>
    </citation>
    <scope>NUCLEOTIDE SEQUENCE [LARGE SCALE GENOMIC DNA]</scope>
    <source>
        <strain evidence="3 4">DSM 25218</strain>
    </source>
</reference>
<dbReference type="Proteomes" id="UP000320209">
    <property type="component" value="Unassembled WGS sequence"/>
</dbReference>
<dbReference type="PANTHER" id="PTHR33371:SF4">
    <property type="entry name" value="INTERMEMBRANE PHOSPHOLIPID TRANSPORT SYSTEM BINDING PROTEIN MLAD"/>
    <property type="match status" value="1"/>
</dbReference>
<dbReference type="InterPro" id="IPR024516">
    <property type="entry name" value="Mce_C"/>
</dbReference>
<keyword evidence="4" id="KW-1185">Reference proteome</keyword>
<name>A0A543AD36_9ACTN</name>
<evidence type="ECO:0000313" key="4">
    <source>
        <dbReference type="Proteomes" id="UP000320209"/>
    </source>
</evidence>
<feature type="domain" description="Mammalian cell entry C-terminal" evidence="2">
    <location>
        <begin position="108"/>
        <end position="281"/>
    </location>
</feature>
<evidence type="ECO:0000259" key="1">
    <source>
        <dbReference type="Pfam" id="PF02470"/>
    </source>
</evidence>
<comment type="caution">
    <text evidence="3">The sequence shown here is derived from an EMBL/GenBank/DDBJ whole genome shotgun (WGS) entry which is preliminary data.</text>
</comment>
<dbReference type="InterPro" id="IPR052336">
    <property type="entry name" value="MlaD_Phospholipid_Transporter"/>
</dbReference>
<dbReference type="RefSeq" id="WP_141782211.1">
    <property type="nucleotide sequence ID" value="NZ_VFOV01000001.1"/>
</dbReference>